<evidence type="ECO:0000256" key="4">
    <source>
        <dbReference type="ARBA" id="ARBA00022692"/>
    </source>
</evidence>
<dbReference type="PANTHER" id="PTHR43066:SF1">
    <property type="entry name" value="RHOMBOID PROTEIN 2"/>
    <property type="match status" value="1"/>
</dbReference>
<dbReference type="Proteomes" id="UP001141327">
    <property type="component" value="Unassembled WGS sequence"/>
</dbReference>
<feature type="transmembrane region" description="Helical" evidence="9">
    <location>
        <begin position="129"/>
        <end position="149"/>
    </location>
</feature>
<reference evidence="11" key="1">
    <citation type="journal article" date="2022" name="bioRxiv">
        <title>Genomics of Preaxostyla Flagellates Illuminates Evolutionary Transitions and the Path Towards Mitochondrial Loss.</title>
        <authorList>
            <person name="Novak L.V.F."/>
            <person name="Treitli S.C."/>
            <person name="Pyrih J."/>
            <person name="Halakuc P."/>
            <person name="Pipaliya S.V."/>
            <person name="Vacek V."/>
            <person name="Brzon O."/>
            <person name="Soukal P."/>
            <person name="Eme L."/>
            <person name="Dacks J.B."/>
            <person name="Karnkowska A."/>
            <person name="Elias M."/>
            <person name="Hampl V."/>
        </authorList>
    </citation>
    <scope>NUCLEOTIDE SEQUENCE</scope>
    <source>
        <strain evidence="11">RCP-MX</strain>
    </source>
</reference>
<feature type="transmembrane region" description="Helical" evidence="9">
    <location>
        <begin position="91"/>
        <end position="109"/>
    </location>
</feature>
<comment type="subcellular location">
    <subcellularLocation>
        <location evidence="1">Membrane</location>
        <topology evidence="1">Multi-pass membrane protein</topology>
    </subcellularLocation>
</comment>
<name>A0ABQ8UJY5_9EUKA</name>
<organism evidence="11 12">
    <name type="scientific">Paratrimastix pyriformis</name>
    <dbReference type="NCBI Taxonomy" id="342808"/>
    <lineage>
        <taxon>Eukaryota</taxon>
        <taxon>Metamonada</taxon>
        <taxon>Preaxostyla</taxon>
        <taxon>Paratrimastigidae</taxon>
        <taxon>Paratrimastix</taxon>
    </lineage>
</organism>
<dbReference type="EMBL" id="JAPMOS010000022">
    <property type="protein sequence ID" value="KAJ4459113.1"/>
    <property type="molecule type" value="Genomic_DNA"/>
</dbReference>
<evidence type="ECO:0000256" key="2">
    <source>
        <dbReference type="ARBA" id="ARBA00009045"/>
    </source>
</evidence>
<proteinExistence type="inferred from homology"/>
<evidence type="ECO:0000256" key="9">
    <source>
        <dbReference type="SAM" id="Phobius"/>
    </source>
</evidence>
<dbReference type="InterPro" id="IPR035952">
    <property type="entry name" value="Rhomboid-like_sf"/>
</dbReference>
<evidence type="ECO:0000256" key="7">
    <source>
        <dbReference type="ARBA" id="ARBA00023136"/>
    </source>
</evidence>
<keyword evidence="6 9" id="KW-1133">Transmembrane helix</keyword>
<feature type="region of interest" description="Disordered" evidence="8">
    <location>
        <begin position="243"/>
        <end position="301"/>
    </location>
</feature>
<keyword evidence="12" id="KW-1185">Reference proteome</keyword>
<keyword evidence="4 9" id="KW-0812">Transmembrane</keyword>
<evidence type="ECO:0000256" key="8">
    <source>
        <dbReference type="SAM" id="MobiDB-lite"/>
    </source>
</evidence>
<evidence type="ECO:0000256" key="3">
    <source>
        <dbReference type="ARBA" id="ARBA00022670"/>
    </source>
</evidence>
<evidence type="ECO:0000256" key="1">
    <source>
        <dbReference type="ARBA" id="ARBA00004141"/>
    </source>
</evidence>
<dbReference type="InterPro" id="IPR022764">
    <property type="entry name" value="Peptidase_S54_rhomboid_dom"/>
</dbReference>
<keyword evidence="7 9" id="KW-0472">Membrane</keyword>
<feature type="transmembrane region" description="Helical" evidence="9">
    <location>
        <begin position="206"/>
        <end position="225"/>
    </location>
</feature>
<protein>
    <submittedName>
        <fullName evidence="11">Rhomboid protein Cabca RBL13</fullName>
    </submittedName>
</protein>
<feature type="transmembrane region" description="Helical" evidence="9">
    <location>
        <begin position="53"/>
        <end position="79"/>
    </location>
</feature>
<feature type="compositionally biased region" description="Pro residues" evidence="8">
    <location>
        <begin position="252"/>
        <end position="274"/>
    </location>
</feature>
<dbReference type="Pfam" id="PF01694">
    <property type="entry name" value="Rhomboid"/>
    <property type="match status" value="1"/>
</dbReference>
<evidence type="ECO:0000313" key="11">
    <source>
        <dbReference type="EMBL" id="KAJ4459113.1"/>
    </source>
</evidence>
<dbReference type="Gene3D" id="1.20.1540.10">
    <property type="entry name" value="Rhomboid-like"/>
    <property type="match status" value="1"/>
</dbReference>
<feature type="domain" description="Peptidase S54 rhomboid" evidence="10">
    <location>
        <begin position="51"/>
        <end position="199"/>
    </location>
</feature>
<feature type="transmembrane region" description="Helical" evidence="9">
    <location>
        <begin position="7"/>
        <end position="33"/>
    </location>
</feature>
<evidence type="ECO:0000256" key="6">
    <source>
        <dbReference type="ARBA" id="ARBA00022989"/>
    </source>
</evidence>
<dbReference type="SUPFAM" id="SSF144091">
    <property type="entry name" value="Rhomboid-like"/>
    <property type="match status" value="1"/>
</dbReference>
<evidence type="ECO:0000256" key="5">
    <source>
        <dbReference type="ARBA" id="ARBA00022801"/>
    </source>
</evidence>
<comment type="caution">
    <text evidence="11">The sequence shown here is derived from an EMBL/GenBank/DDBJ whole genome shotgun (WGS) entry which is preliminary data.</text>
</comment>
<accession>A0ABQ8UJY5</accession>
<comment type="similarity">
    <text evidence="2">Belongs to the peptidase S54 family.</text>
</comment>
<gene>
    <name evidence="11" type="ORF">PAPYR_4909</name>
</gene>
<keyword evidence="5" id="KW-0378">Hydrolase</keyword>
<dbReference type="PANTHER" id="PTHR43066">
    <property type="entry name" value="RHOMBOID-RELATED PROTEIN"/>
    <property type="match status" value="1"/>
</dbReference>
<evidence type="ECO:0000313" key="12">
    <source>
        <dbReference type="Proteomes" id="UP001141327"/>
    </source>
</evidence>
<evidence type="ECO:0000259" key="10">
    <source>
        <dbReference type="Pfam" id="PF01694"/>
    </source>
</evidence>
<sequence length="301" mass="33642">MRDASIFVTLLQIPVTSCIIGILAVTAILLWWQGITIDRIGLNHSRVFRHREWWRAGIATFSHLSIIHLIFNCATVYSYQHLERALGARIYLRDHLVLVMGTPILILLVQHAVKHFSVPHYNDYFVDTYAIGFSSVAFGMMMRSALLMARQQITYLFFRLPAPTAPFLSLMLSSVLIPQSSFLGHLVGIIMGCLLSIPFVSDALSLYWTLCATILALFLVISSLGETAPRGFRWWNREESSLPHQEGRRRPLPPPPLLQPPPLHHPPPSVPLAPPSISRGPLPPFLVGDRLPSLGANPPAQ</sequence>
<keyword evidence="3" id="KW-0645">Protease</keyword>